<dbReference type="EMBL" id="JAGFBR010000002">
    <property type="protein sequence ID" value="KAH0469679.1"/>
    <property type="molecule type" value="Genomic_DNA"/>
</dbReference>
<organism evidence="2 3">
    <name type="scientific">Dendrobium chrysotoxum</name>
    <name type="common">Orchid</name>
    <dbReference type="NCBI Taxonomy" id="161865"/>
    <lineage>
        <taxon>Eukaryota</taxon>
        <taxon>Viridiplantae</taxon>
        <taxon>Streptophyta</taxon>
        <taxon>Embryophyta</taxon>
        <taxon>Tracheophyta</taxon>
        <taxon>Spermatophyta</taxon>
        <taxon>Magnoliopsida</taxon>
        <taxon>Liliopsida</taxon>
        <taxon>Asparagales</taxon>
        <taxon>Orchidaceae</taxon>
        <taxon>Epidendroideae</taxon>
        <taxon>Malaxideae</taxon>
        <taxon>Dendrobiinae</taxon>
        <taxon>Dendrobium</taxon>
    </lineage>
</organism>
<protein>
    <submittedName>
        <fullName evidence="2">Uncharacterized protein</fullName>
    </submittedName>
</protein>
<keyword evidence="3" id="KW-1185">Reference proteome</keyword>
<name>A0AAV7H775_DENCH</name>
<evidence type="ECO:0000313" key="2">
    <source>
        <dbReference type="EMBL" id="KAH0469679.1"/>
    </source>
</evidence>
<evidence type="ECO:0000313" key="3">
    <source>
        <dbReference type="Proteomes" id="UP000775213"/>
    </source>
</evidence>
<accession>A0AAV7H775</accession>
<sequence length="90" mass="10332">MGLCWEPSTFVLQEGVRAACRLSSHSRNVKVPRREMTTSRRPRRESSVSLLQTATKPIQLDWREIDEGAASAAQRGRREVVVAWRLRVTR</sequence>
<proteinExistence type="predicted"/>
<dbReference type="Proteomes" id="UP000775213">
    <property type="component" value="Unassembled WGS sequence"/>
</dbReference>
<dbReference type="AlphaFoldDB" id="A0AAV7H775"/>
<evidence type="ECO:0000256" key="1">
    <source>
        <dbReference type="SAM" id="MobiDB-lite"/>
    </source>
</evidence>
<reference evidence="2 3" key="1">
    <citation type="journal article" date="2021" name="Hortic Res">
        <title>Chromosome-scale assembly of the Dendrobium chrysotoxum genome enhances the understanding of orchid evolution.</title>
        <authorList>
            <person name="Zhang Y."/>
            <person name="Zhang G.Q."/>
            <person name="Zhang D."/>
            <person name="Liu X.D."/>
            <person name="Xu X.Y."/>
            <person name="Sun W.H."/>
            <person name="Yu X."/>
            <person name="Zhu X."/>
            <person name="Wang Z.W."/>
            <person name="Zhao X."/>
            <person name="Zhong W.Y."/>
            <person name="Chen H."/>
            <person name="Yin W.L."/>
            <person name="Huang T."/>
            <person name="Niu S.C."/>
            <person name="Liu Z.J."/>
        </authorList>
    </citation>
    <scope>NUCLEOTIDE SEQUENCE [LARGE SCALE GENOMIC DNA]</scope>
    <source>
        <strain evidence="2">Lindl</strain>
    </source>
</reference>
<comment type="caution">
    <text evidence="2">The sequence shown here is derived from an EMBL/GenBank/DDBJ whole genome shotgun (WGS) entry which is preliminary data.</text>
</comment>
<gene>
    <name evidence="2" type="ORF">IEQ34_001237</name>
</gene>
<feature type="region of interest" description="Disordered" evidence="1">
    <location>
        <begin position="30"/>
        <end position="50"/>
    </location>
</feature>